<sequence length="559" mass="63777">MGRMFQEERFTGFDEMDCSWAENSRTFQTKNMASTRTERQNQCQGGKKYYTTTKKVKCYLMNCRSVRKKLDFINFLATVDHIQILSLTETWANDSITDAMMSLGSKFQVFRCDRPSGISGGVAILVHNSLKACAVQSIAMDGIECCAVDIFNGRNSWRLITIYRSSHNVSFENHSEISQLISASPYPCIVTGDFNAPHIDWVNLSTGDLHCRNVYNFFTLHGLTQHVLSPTRNANILDLVLTQVGTNISDLLIHDRISDHCYISYTINVESSAKKRTEKKLNFRKGNYSYANYLLASYDWLSLFGKETDIDRCYAKFCSIVHGVMVKCIPAHYSHAKCYPSSIKKLLYEKLYIWRKYGNCPAYKVASKLCRKAINDHVLSFERSLLTSGNLRSFFSYVKSRTQSKNKIPAIFDNNGVICNDDFVKANLFNDHYESVFIHDNGLMPPFSRNVSEPCKNIDFSPYIVEKYLKKLPAKFSHSPDGLPSYFLKRCAISLALPLSHIFYLSLFTKRLPATWKTAVVVPIFKSGSRNITRNYRPISLTSNVCKVMESIIKDNIVS</sequence>
<dbReference type="Proteomes" id="UP001608902">
    <property type="component" value="Unassembled WGS sequence"/>
</dbReference>
<dbReference type="InterPro" id="IPR036691">
    <property type="entry name" value="Endo/exonu/phosph_ase_sf"/>
</dbReference>
<dbReference type="Gene3D" id="3.60.10.10">
    <property type="entry name" value="Endonuclease/exonuclease/phosphatase"/>
    <property type="match status" value="1"/>
</dbReference>
<protein>
    <recommendedName>
        <fullName evidence="1">Endonuclease/exonuclease/phosphatase domain-containing protein</fullName>
    </recommendedName>
</protein>
<evidence type="ECO:0000259" key="1">
    <source>
        <dbReference type="Pfam" id="PF14529"/>
    </source>
</evidence>
<dbReference type="InterPro" id="IPR005135">
    <property type="entry name" value="Endo/exonuclease/phosphatase"/>
</dbReference>
<proteinExistence type="predicted"/>
<comment type="caution">
    <text evidence="2">The sequence shown here is derived from an EMBL/GenBank/DDBJ whole genome shotgun (WGS) entry which is preliminary data.</text>
</comment>
<organism evidence="2 3">
    <name type="scientific">Gnathostoma spinigerum</name>
    <dbReference type="NCBI Taxonomy" id="75299"/>
    <lineage>
        <taxon>Eukaryota</taxon>
        <taxon>Metazoa</taxon>
        <taxon>Ecdysozoa</taxon>
        <taxon>Nematoda</taxon>
        <taxon>Chromadorea</taxon>
        <taxon>Rhabditida</taxon>
        <taxon>Spirurina</taxon>
        <taxon>Gnathostomatomorpha</taxon>
        <taxon>Gnathostomatoidea</taxon>
        <taxon>Gnathostomatidae</taxon>
        <taxon>Gnathostoma</taxon>
    </lineage>
</organism>
<feature type="domain" description="Endonuclease/exonuclease/phosphatase" evidence="1">
    <location>
        <begin position="158"/>
        <end position="263"/>
    </location>
</feature>
<name>A0ABD6ERM0_9BILA</name>
<evidence type="ECO:0000313" key="3">
    <source>
        <dbReference type="Proteomes" id="UP001608902"/>
    </source>
</evidence>
<dbReference type="Pfam" id="PF14529">
    <property type="entry name" value="Exo_endo_phos_2"/>
    <property type="match status" value="1"/>
</dbReference>
<gene>
    <name evidence="2" type="ORF">AB6A40_005624</name>
</gene>
<evidence type="ECO:0000313" key="2">
    <source>
        <dbReference type="EMBL" id="MFH4978915.1"/>
    </source>
</evidence>
<dbReference type="AlphaFoldDB" id="A0ABD6ERM0"/>
<keyword evidence="3" id="KW-1185">Reference proteome</keyword>
<reference evidence="2 3" key="1">
    <citation type="submission" date="2024-08" db="EMBL/GenBank/DDBJ databases">
        <title>Gnathostoma spinigerum genome.</title>
        <authorList>
            <person name="Gonzalez-Bertolin B."/>
            <person name="Monzon S."/>
            <person name="Zaballos A."/>
            <person name="Jimenez P."/>
            <person name="Dekumyoy P."/>
            <person name="Varona S."/>
            <person name="Cuesta I."/>
            <person name="Sumanam S."/>
            <person name="Adisakwattana P."/>
            <person name="Gasser R.B."/>
            <person name="Hernandez-Gonzalez A."/>
            <person name="Young N.D."/>
            <person name="Perteguer M.J."/>
        </authorList>
    </citation>
    <scope>NUCLEOTIDE SEQUENCE [LARGE SCALE GENOMIC DNA]</scope>
    <source>
        <strain evidence="2">AL3</strain>
        <tissue evidence="2">Liver</tissue>
    </source>
</reference>
<dbReference type="EMBL" id="JBGFUD010003655">
    <property type="protein sequence ID" value="MFH4978915.1"/>
    <property type="molecule type" value="Genomic_DNA"/>
</dbReference>
<dbReference type="SUPFAM" id="SSF56219">
    <property type="entry name" value="DNase I-like"/>
    <property type="match status" value="1"/>
</dbReference>
<accession>A0ABD6ERM0</accession>
<dbReference type="PANTHER" id="PTHR33395:SF22">
    <property type="entry name" value="REVERSE TRANSCRIPTASE DOMAIN-CONTAINING PROTEIN"/>
    <property type="match status" value="1"/>
</dbReference>
<dbReference type="PANTHER" id="PTHR33395">
    <property type="entry name" value="TRANSCRIPTASE, PUTATIVE-RELATED-RELATED"/>
    <property type="match status" value="1"/>
</dbReference>
<feature type="non-terminal residue" evidence="2">
    <location>
        <position position="559"/>
    </location>
</feature>